<gene>
    <name evidence="2" type="ORF">HX833_04645</name>
</gene>
<evidence type="ECO:0000313" key="3">
    <source>
        <dbReference type="Proteomes" id="UP000526196"/>
    </source>
</evidence>
<dbReference type="InterPro" id="IPR015077">
    <property type="entry name" value="DUF1858"/>
</dbReference>
<dbReference type="PANTHER" id="PTHR39341">
    <property type="entry name" value="BSL7085 PROTEIN"/>
    <property type="match status" value="1"/>
</dbReference>
<dbReference type="Gene3D" id="1.10.3910.10">
    <property type="entry name" value="SP0561-like"/>
    <property type="match status" value="1"/>
</dbReference>
<dbReference type="AlphaFoldDB" id="A0A7K4NQR1"/>
<dbReference type="Proteomes" id="UP000526196">
    <property type="component" value="Unassembled WGS sequence"/>
</dbReference>
<evidence type="ECO:0000313" key="2">
    <source>
        <dbReference type="EMBL" id="NWK05363.1"/>
    </source>
</evidence>
<dbReference type="NCBIfam" id="TIGR03980">
    <property type="entry name" value="prismane_assoc"/>
    <property type="match status" value="1"/>
</dbReference>
<reference evidence="2 3" key="1">
    <citation type="journal article" date="2019" name="Environ. Microbiol.">
        <title>Genomics insights into ecotype formation of ammonia-oxidizing archaea in the deep ocean.</title>
        <authorList>
            <person name="Wang Y."/>
            <person name="Huang J.M."/>
            <person name="Cui G.J."/>
            <person name="Nunoura T."/>
            <person name="Takaki Y."/>
            <person name="Li W.L."/>
            <person name="Li J."/>
            <person name="Gao Z.M."/>
            <person name="Takai K."/>
            <person name="Zhang A.Q."/>
            <person name="Stepanauskas R."/>
        </authorList>
    </citation>
    <scope>NUCLEOTIDE SEQUENCE [LARGE SCALE GENOMIC DNA]</scope>
    <source>
        <strain evidence="2 3">F20</strain>
    </source>
</reference>
<dbReference type="Pfam" id="PF08984">
    <property type="entry name" value="DUF1858"/>
    <property type="match status" value="1"/>
</dbReference>
<comment type="caution">
    <text evidence="2">The sequence shown here is derived from an EMBL/GenBank/DDBJ whole genome shotgun (WGS) entry which is preliminary data.</text>
</comment>
<evidence type="ECO:0000259" key="1">
    <source>
        <dbReference type="Pfam" id="PF08984"/>
    </source>
</evidence>
<accession>A0A7K4NQR1</accession>
<sequence length="120" mass="13838">LYWDEIMGGYWCTFSRNPDIYNPHFEKVLHVPWKARQNNLIQNGSTRIKLTLSIADIIEKGDENIIKIFEKYGLFCAGCEFSTGETVEDGCRQHGIDSNSTKKLILELQNTIKNDQIQLN</sequence>
<protein>
    <submittedName>
        <fullName evidence="2">DUF1858 domain-containing protein</fullName>
    </submittedName>
</protein>
<feature type="non-terminal residue" evidence="2">
    <location>
        <position position="1"/>
    </location>
</feature>
<feature type="domain" description="DUF1858" evidence="1">
    <location>
        <begin position="48"/>
        <end position="98"/>
    </location>
</feature>
<organism evidence="2 3">
    <name type="scientific">Marine Group I thaumarchaeote</name>
    <dbReference type="NCBI Taxonomy" id="2511932"/>
    <lineage>
        <taxon>Archaea</taxon>
        <taxon>Nitrososphaerota</taxon>
        <taxon>Marine Group I</taxon>
    </lineage>
</organism>
<dbReference type="EMBL" id="JACASX010000006">
    <property type="protein sequence ID" value="NWK05363.1"/>
    <property type="molecule type" value="Genomic_DNA"/>
</dbReference>
<name>A0A7K4NQR1_9ARCH</name>
<proteinExistence type="predicted"/>
<dbReference type="SUPFAM" id="SSF140683">
    <property type="entry name" value="SP0561-like"/>
    <property type="match status" value="1"/>
</dbReference>
<dbReference type="PANTHER" id="PTHR39341:SF1">
    <property type="entry name" value="DUF1858 DOMAIN-CONTAINING PROTEIN"/>
    <property type="match status" value="1"/>
</dbReference>
<dbReference type="InterPro" id="IPR023883">
    <property type="entry name" value="CHP03980_redox-disulphide"/>
</dbReference>
<dbReference type="InterPro" id="IPR038062">
    <property type="entry name" value="ScdA-like_N_sf"/>
</dbReference>